<evidence type="ECO:0008006" key="4">
    <source>
        <dbReference type="Google" id="ProtNLM"/>
    </source>
</evidence>
<evidence type="ECO:0000313" key="3">
    <source>
        <dbReference type="Proteomes" id="UP001432027"/>
    </source>
</evidence>
<evidence type="ECO:0000313" key="2">
    <source>
        <dbReference type="EMBL" id="GMS82809.1"/>
    </source>
</evidence>
<protein>
    <recommendedName>
        <fullName evidence="4">C2H2-type domain-containing protein</fullName>
    </recommendedName>
</protein>
<gene>
    <name evidence="2" type="ORF">PENTCL1PPCAC_4984</name>
</gene>
<name>A0AAV5SRJ7_9BILA</name>
<feature type="compositionally biased region" description="Low complexity" evidence="1">
    <location>
        <begin position="150"/>
        <end position="170"/>
    </location>
</feature>
<keyword evidence="3" id="KW-1185">Reference proteome</keyword>
<evidence type="ECO:0000256" key="1">
    <source>
        <dbReference type="SAM" id="MobiDB-lite"/>
    </source>
</evidence>
<feature type="region of interest" description="Disordered" evidence="1">
    <location>
        <begin position="147"/>
        <end position="200"/>
    </location>
</feature>
<proteinExistence type="predicted"/>
<feature type="non-terminal residue" evidence="2">
    <location>
        <position position="1"/>
    </location>
</feature>
<dbReference type="Proteomes" id="UP001432027">
    <property type="component" value="Unassembled WGS sequence"/>
</dbReference>
<reference evidence="2" key="1">
    <citation type="submission" date="2023-10" db="EMBL/GenBank/DDBJ databases">
        <title>Genome assembly of Pristionchus species.</title>
        <authorList>
            <person name="Yoshida K."/>
            <person name="Sommer R.J."/>
        </authorList>
    </citation>
    <scope>NUCLEOTIDE SEQUENCE</scope>
    <source>
        <strain evidence="2">RS0144</strain>
    </source>
</reference>
<accession>A0AAV5SRJ7</accession>
<dbReference type="AlphaFoldDB" id="A0AAV5SRJ7"/>
<sequence length="200" mass="21221">NDIDTAGTNSLDLASPLASQKNENVVGTASLLNSAQRNKRETIRTLDCPQCTKTEMTMASFIKHLSDNHKTTPARARLSFKCACGFISNNYTHARIHHNSCTSSAISIVKRASTPPPPFSIPNSIANTVMKQRAVATIDGVSTPFKFGHAANSPSTAPSTAGPSSSSNSSPDRDEPQQNPLTDSPAHNIIHDLMNGPPSA</sequence>
<dbReference type="EMBL" id="BTSX01000002">
    <property type="protein sequence ID" value="GMS82809.1"/>
    <property type="molecule type" value="Genomic_DNA"/>
</dbReference>
<comment type="caution">
    <text evidence="2">The sequence shown here is derived from an EMBL/GenBank/DDBJ whole genome shotgun (WGS) entry which is preliminary data.</text>
</comment>
<organism evidence="2 3">
    <name type="scientific">Pristionchus entomophagus</name>
    <dbReference type="NCBI Taxonomy" id="358040"/>
    <lineage>
        <taxon>Eukaryota</taxon>
        <taxon>Metazoa</taxon>
        <taxon>Ecdysozoa</taxon>
        <taxon>Nematoda</taxon>
        <taxon>Chromadorea</taxon>
        <taxon>Rhabditida</taxon>
        <taxon>Rhabditina</taxon>
        <taxon>Diplogasteromorpha</taxon>
        <taxon>Diplogasteroidea</taxon>
        <taxon>Neodiplogasteridae</taxon>
        <taxon>Pristionchus</taxon>
    </lineage>
</organism>